<organism evidence="1 2">
    <name type="scientific">Dreissena polymorpha</name>
    <name type="common">Zebra mussel</name>
    <name type="synonym">Mytilus polymorpha</name>
    <dbReference type="NCBI Taxonomy" id="45954"/>
    <lineage>
        <taxon>Eukaryota</taxon>
        <taxon>Metazoa</taxon>
        <taxon>Spiralia</taxon>
        <taxon>Lophotrochozoa</taxon>
        <taxon>Mollusca</taxon>
        <taxon>Bivalvia</taxon>
        <taxon>Autobranchia</taxon>
        <taxon>Heteroconchia</taxon>
        <taxon>Euheterodonta</taxon>
        <taxon>Imparidentia</taxon>
        <taxon>Neoheterodontei</taxon>
        <taxon>Myida</taxon>
        <taxon>Dreissenoidea</taxon>
        <taxon>Dreissenidae</taxon>
        <taxon>Dreissena</taxon>
    </lineage>
</organism>
<dbReference type="EMBL" id="JAIWYP010000013">
    <property type="protein sequence ID" value="KAH3717300.1"/>
    <property type="molecule type" value="Genomic_DNA"/>
</dbReference>
<evidence type="ECO:0000313" key="2">
    <source>
        <dbReference type="Proteomes" id="UP000828390"/>
    </source>
</evidence>
<gene>
    <name evidence="1" type="ORF">DPMN_060083</name>
</gene>
<evidence type="ECO:0000313" key="1">
    <source>
        <dbReference type="EMBL" id="KAH3717300.1"/>
    </source>
</evidence>
<proteinExistence type="predicted"/>
<reference evidence="1" key="1">
    <citation type="journal article" date="2019" name="bioRxiv">
        <title>The Genome of the Zebra Mussel, Dreissena polymorpha: A Resource for Invasive Species Research.</title>
        <authorList>
            <person name="McCartney M.A."/>
            <person name="Auch B."/>
            <person name="Kono T."/>
            <person name="Mallez S."/>
            <person name="Zhang Y."/>
            <person name="Obille A."/>
            <person name="Becker A."/>
            <person name="Abrahante J.E."/>
            <person name="Garbe J."/>
            <person name="Badalamenti J.P."/>
            <person name="Herman A."/>
            <person name="Mangelson H."/>
            <person name="Liachko I."/>
            <person name="Sullivan S."/>
            <person name="Sone E.D."/>
            <person name="Koren S."/>
            <person name="Silverstein K.A.T."/>
            <person name="Beckman K.B."/>
            <person name="Gohl D.M."/>
        </authorList>
    </citation>
    <scope>NUCLEOTIDE SEQUENCE</scope>
    <source>
        <strain evidence="1">Duluth1</strain>
        <tissue evidence="1">Whole animal</tissue>
    </source>
</reference>
<dbReference type="Proteomes" id="UP000828390">
    <property type="component" value="Unassembled WGS sequence"/>
</dbReference>
<sequence>MRHWLRRELHENYVVLPTIPEANIALAREYLDIVAGNSYGIYCDSITIALKQSFMQTCGARMEVVDVVMARLFSICINLITYDH</sequence>
<dbReference type="AlphaFoldDB" id="A0A9D4C578"/>
<keyword evidence="2" id="KW-1185">Reference proteome</keyword>
<name>A0A9D4C578_DREPO</name>
<protein>
    <submittedName>
        <fullName evidence="1">Uncharacterized protein</fullName>
    </submittedName>
</protein>
<reference evidence="1" key="2">
    <citation type="submission" date="2020-11" db="EMBL/GenBank/DDBJ databases">
        <authorList>
            <person name="McCartney M.A."/>
            <person name="Auch B."/>
            <person name="Kono T."/>
            <person name="Mallez S."/>
            <person name="Becker A."/>
            <person name="Gohl D.M."/>
            <person name="Silverstein K.A.T."/>
            <person name="Koren S."/>
            <person name="Bechman K.B."/>
            <person name="Herman A."/>
            <person name="Abrahante J.E."/>
            <person name="Garbe J."/>
        </authorList>
    </citation>
    <scope>NUCLEOTIDE SEQUENCE</scope>
    <source>
        <strain evidence="1">Duluth1</strain>
        <tissue evidence="1">Whole animal</tissue>
    </source>
</reference>
<accession>A0A9D4C578</accession>
<comment type="caution">
    <text evidence="1">The sequence shown here is derived from an EMBL/GenBank/DDBJ whole genome shotgun (WGS) entry which is preliminary data.</text>
</comment>